<proteinExistence type="predicted"/>
<organism evidence="1 2">
    <name type="scientific">Nonomuraea purpurea</name>
    <dbReference type="NCBI Taxonomy" id="1849276"/>
    <lineage>
        <taxon>Bacteria</taxon>
        <taxon>Bacillati</taxon>
        <taxon>Actinomycetota</taxon>
        <taxon>Actinomycetes</taxon>
        <taxon>Streptosporangiales</taxon>
        <taxon>Streptosporangiaceae</taxon>
        <taxon>Nonomuraea</taxon>
    </lineage>
</organism>
<reference evidence="2" key="1">
    <citation type="journal article" date="2019" name="Int. J. Syst. Evol. Microbiol.">
        <title>The Global Catalogue of Microorganisms (GCM) 10K type strain sequencing project: providing services to taxonomists for standard genome sequencing and annotation.</title>
        <authorList>
            <consortium name="The Broad Institute Genomics Platform"/>
            <consortium name="The Broad Institute Genome Sequencing Center for Infectious Disease"/>
            <person name="Wu L."/>
            <person name="Ma J."/>
        </authorList>
    </citation>
    <scope>NUCLEOTIDE SEQUENCE [LARGE SCALE GENOMIC DNA]</scope>
    <source>
        <strain evidence="2">TBRC 1276</strain>
    </source>
</reference>
<dbReference type="Proteomes" id="UP001595851">
    <property type="component" value="Unassembled WGS sequence"/>
</dbReference>
<name>A0ABV8G1R0_9ACTN</name>
<dbReference type="EMBL" id="JBHSBI010000002">
    <property type="protein sequence ID" value="MFC4006592.1"/>
    <property type="molecule type" value="Genomic_DNA"/>
</dbReference>
<dbReference type="RefSeq" id="WP_379526732.1">
    <property type="nucleotide sequence ID" value="NZ_JBHSBI010000002.1"/>
</dbReference>
<gene>
    <name evidence="1" type="ORF">ACFOY2_05125</name>
</gene>
<comment type="caution">
    <text evidence="1">The sequence shown here is derived from an EMBL/GenBank/DDBJ whole genome shotgun (WGS) entry which is preliminary data.</text>
</comment>
<evidence type="ECO:0000313" key="2">
    <source>
        <dbReference type="Proteomes" id="UP001595851"/>
    </source>
</evidence>
<accession>A0ABV8G1R0</accession>
<protein>
    <submittedName>
        <fullName evidence="1">Uncharacterized protein</fullName>
    </submittedName>
</protein>
<keyword evidence="2" id="KW-1185">Reference proteome</keyword>
<evidence type="ECO:0000313" key="1">
    <source>
        <dbReference type="EMBL" id="MFC4006592.1"/>
    </source>
</evidence>
<sequence>MPEPRTPIHVSRLLLRAVETERATDGMCERGAALLNRVAAAYRLAAEIYTSDPTLERCPAGRERQLDLAAEICRQILPRVRSAIEGRQADRWPVEDRWEEAEALAARLPDILAEARAQARTDHATPDGSREISRMWLAHSSHRIHLAGEGLRDAVAKAKSLPHPDPEIAELEALADEIVARAEKLEKERTGF</sequence>